<gene>
    <name evidence="3" type="ORF">BRARA_C04194</name>
</gene>
<evidence type="ECO:0000256" key="1">
    <source>
        <dbReference type="SAM" id="MobiDB-lite"/>
    </source>
</evidence>
<feature type="compositionally biased region" description="Basic residues" evidence="1">
    <location>
        <begin position="375"/>
        <end position="384"/>
    </location>
</feature>
<dbReference type="GO" id="GO:0006397">
    <property type="term" value="P:mRNA processing"/>
    <property type="evidence" value="ECO:0007669"/>
    <property type="project" value="InterPro"/>
</dbReference>
<feature type="domain" description="G patch" evidence="2">
    <location>
        <begin position="39"/>
        <end position="120"/>
    </location>
</feature>
<feature type="compositionally biased region" description="Basic and acidic residues" evidence="1">
    <location>
        <begin position="431"/>
        <end position="450"/>
    </location>
</feature>
<sequence length="457" mass="51652">MGLDEDDFVFHGTPIEREDEIASRKKKAVAGASGTLKTLPAWKQEVTDEEGRRRFHGAFTGGYSAGYYNTVGSKEGWAPQSFTSSRKNRAGARQQSISDFLDEDEKAEMEGQSLSASSQFDTFGFTAAEHSRKQAEKEQHERPSAIPGPVHDELIAPAPESIGVKLLLKMGWRRGHSIKDVRASSDARREARKAFLAFSSDENTKESSDSLVLETEAETSLGPQFSEDIKFSETTPVYVLNPKQDLHDDEEQQPMNGKIQDGQEKKNEAAATTLNRLIAGDFLESLGKELGFEVPSDAPYPEGTKPMEAENKPKGKPDASSERRPGLKEKPEEKTSSLKLVSEEEKSTQKREKSPRNWSGGNDLYSSESSGDERRRKRSKKDRHRNYDSESDSSSDYHKRDKHSSRSRRKQRESSREKRSGHKKHSKHYKTKDSSSSRYSGDEERKESKREKRRRRD</sequence>
<dbReference type="Pfam" id="PF07713">
    <property type="entry name" value="DUF1604"/>
    <property type="match status" value="1"/>
</dbReference>
<dbReference type="Proteomes" id="UP000264353">
    <property type="component" value="Chromosome A3"/>
</dbReference>
<protein>
    <recommendedName>
        <fullName evidence="2">G patch domain-containing protein</fullName>
    </recommendedName>
</protein>
<accession>A0A398A6K9</accession>
<evidence type="ECO:0000313" key="3">
    <source>
        <dbReference type="EMBL" id="RID72294.1"/>
    </source>
</evidence>
<feature type="region of interest" description="Disordered" evidence="1">
    <location>
        <begin position="78"/>
        <end position="116"/>
    </location>
</feature>
<dbReference type="PANTHER" id="PTHR13384">
    <property type="entry name" value="G PATCH DOMAIN-CONTAINING PROTEIN 1"/>
    <property type="match status" value="1"/>
</dbReference>
<evidence type="ECO:0000259" key="2">
    <source>
        <dbReference type="Pfam" id="PF07713"/>
    </source>
</evidence>
<feature type="compositionally biased region" description="Basic residues" evidence="1">
    <location>
        <begin position="419"/>
        <end position="430"/>
    </location>
</feature>
<feature type="region of interest" description="Disordered" evidence="1">
    <location>
        <begin position="129"/>
        <end position="152"/>
    </location>
</feature>
<organism evidence="3 4">
    <name type="scientific">Brassica campestris</name>
    <name type="common">Field mustard</name>
    <dbReference type="NCBI Taxonomy" id="3711"/>
    <lineage>
        <taxon>Eukaryota</taxon>
        <taxon>Viridiplantae</taxon>
        <taxon>Streptophyta</taxon>
        <taxon>Embryophyta</taxon>
        <taxon>Tracheophyta</taxon>
        <taxon>Spermatophyta</taxon>
        <taxon>Magnoliopsida</taxon>
        <taxon>eudicotyledons</taxon>
        <taxon>Gunneridae</taxon>
        <taxon>Pentapetalae</taxon>
        <taxon>rosids</taxon>
        <taxon>malvids</taxon>
        <taxon>Brassicales</taxon>
        <taxon>Brassicaceae</taxon>
        <taxon>Brassiceae</taxon>
        <taxon>Brassica</taxon>
    </lineage>
</organism>
<dbReference type="AlphaFoldDB" id="A0A398A6K9"/>
<feature type="region of interest" description="Disordered" evidence="1">
    <location>
        <begin position="292"/>
        <end position="457"/>
    </location>
</feature>
<name>A0A398A6K9_BRACM</name>
<feature type="compositionally biased region" description="Basic and acidic residues" evidence="1">
    <location>
        <begin position="305"/>
        <end position="355"/>
    </location>
</feature>
<dbReference type="InterPro" id="IPR011666">
    <property type="entry name" value="DUF1604"/>
</dbReference>
<proteinExistence type="predicted"/>
<dbReference type="EMBL" id="CM010630">
    <property type="protein sequence ID" value="RID72294.1"/>
    <property type="molecule type" value="Genomic_DNA"/>
</dbReference>
<feature type="region of interest" description="Disordered" evidence="1">
    <location>
        <begin position="241"/>
        <end position="272"/>
    </location>
</feature>
<feature type="compositionally biased region" description="Basic and acidic residues" evidence="1">
    <location>
        <begin position="129"/>
        <end position="143"/>
    </location>
</feature>
<feature type="compositionally biased region" description="Basic residues" evidence="1">
    <location>
        <begin position="400"/>
        <end position="411"/>
    </location>
</feature>
<evidence type="ECO:0000313" key="4">
    <source>
        <dbReference type="Proteomes" id="UP000264353"/>
    </source>
</evidence>
<reference evidence="3 4" key="1">
    <citation type="submission" date="2018-06" db="EMBL/GenBank/DDBJ databases">
        <title>WGS assembly of Brassica rapa FPsc.</title>
        <authorList>
            <person name="Bowman J."/>
            <person name="Kohchi T."/>
            <person name="Yamato K."/>
            <person name="Jenkins J."/>
            <person name="Shu S."/>
            <person name="Ishizaki K."/>
            <person name="Yamaoka S."/>
            <person name="Nishihama R."/>
            <person name="Nakamura Y."/>
            <person name="Berger F."/>
            <person name="Adam C."/>
            <person name="Aki S."/>
            <person name="Althoff F."/>
            <person name="Araki T."/>
            <person name="Arteaga-Vazquez M."/>
            <person name="Balasubrmanian S."/>
            <person name="Bauer D."/>
            <person name="Boehm C."/>
            <person name="Briginshaw L."/>
            <person name="Caballero-Perez J."/>
            <person name="Catarino B."/>
            <person name="Chen F."/>
            <person name="Chiyoda S."/>
            <person name="Chovatia M."/>
            <person name="Davies K."/>
            <person name="Delmans M."/>
            <person name="Demura T."/>
            <person name="Dierschke T."/>
            <person name="Dolan L."/>
            <person name="Dorantes-Acosta A."/>
            <person name="Eklund D."/>
            <person name="Florent S."/>
            <person name="Flores-Sandoval E."/>
            <person name="Fujiyama A."/>
            <person name="Fukuzawa H."/>
            <person name="Galik B."/>
            <person name="Grimanelli D."/>
            <person name="Grimwood J."/>
            <person name="Grossniklaus U."/>
            <person name="Hamada T."/>
            <person name="Haseloff J."/>
            <person name="Hetherington A."/>
            <person name="Higo A."/>
            <person name="Hirakawa Y."/>
            <person name="Hundley H."/>
            <person name="Ikeda Y."/>
            <person name="Inoue K."/>
            <person name="Inoue S."/>
            <person name="Ishida S."/>
            <person name="Jia Q."/>
            <person name="Kakita M."/>
            <person name="Kanazawa T."/>
            <person name="Kawai Y."/>
            <person name="Kawashima T."/>
            <person name="Kennedy M."/>
            <person name="Kinose K."/>
            <person name="Kinoshita T."/>
            <person name="Kohara Y."/>
            <person name="Koide E."/>
            <person name="Komatsu K."/>
            <person name="Kopischke S."/>
            <person name="Kubo M."/>
            <person name="Kyozuka J."/>
            <person name="Lagercrantz U."/>
            <person name="Lin S."/>
            <person name="Lindquist E."/>
            <person name="Lipzen A."/>
            <person name="Lu C."/>
            <person name="Luna E."/>
            <person name="Martienssen R."/>
            <person name="Minamino N."/>
            <person name="Mizutani M."/>
            <person name="Mizutani M."/>
            <person name="Mochizuki N."/>
            <person name="Monte I."/>
            <person name="Mosher R."/>
            <person name="Nagasaki H."/>
            <person name="Nakagami H."/>
            <person name="Naramoto S."/>
            <person name="Nishitani K."/>
            <person name="Ohtani M."/>
            <person name="Okamoto T."/>
            <person name="Okumura M."/>
            <person name="Phillips J."/>
            <person name="Pollak B."/>
            <person name="Reinders A."/>
            <person name="Roevekamp M."/>
            <person name="Sano R."/>
            <person name="Sawa S."/>
            <person name="Schmid M."/>
            <person name="Shirakawa M."/>
            <person name="Solano R."/>
            <person name="Spunde A."/>
            <person name="Suetsugu N."/>
            <person name="Sugano S."/>
            <person name="Sugiyama A."/>
            <person name="Sun R."/>
            <person name="Suzuki Y."/>
            <person name="Takenaka M."/>
            <person name="Takezawa D."/>
            <person name="Tomogane H."/>
            <person name="Tsuzuki M."/>
            <person name="Ueda T."/>
            <person name="Umeda M."/>
            <person name="Ward J."/>
            <person name="Watanabe Y."/>
            <person name="Yazaki K."/>
            <person name="Yokoyama R."/>
            <person name="Yoshitake Y."/>
            <person name="Yotsui I."/>
            <person name="Zachgo S."/>
            <person name="Schmutz J."/>
        </authorList>
    </citation>
    <scope>NUCLEOTIDE SEQUENCE [LARGE SCALE GENOMIC DNA]</scope>
    <source>
        <strain evidence="4">cv. B-3</strain>
    </source>
</reference>
<dbReference type="PANTHER" id="PTHR13384:SF19">
    <property type="entry name" value="G PATCH DOMAIN-CONTAINING PROTEIN 1"/>
    <property type="match status" value="1"/>
</dbReference>